<dbReference type="SUPFAM" id="SSF47473">
    <property type="entry name" value="EF-hand"/>
    <property type="match status" value="1"/>
</dbReference>
<accession>A0A1G4HCQ1</accession>
<dbReference type="OrthoDB" id="391857at2759"/>
<evidence type="ECO:0000313" key="3">
    <source>
        <dbReference type="EMBL" id="CAG9476773.1"/>
    </source>
</evidence>
<feature type="coiled-coil region" evidence="1">
    <location>
        <begin position="321"/>
        <end position="348"/>
    </location>
</feature>
<dbReference type="InterPro" id="IPR011992">
    <property type="entry name" value="EF-hand-dom_pair"/>
</dbReference>
<dbReference type="EMBL" id="CAJZCX010000007">
    <property type="protein sequence ID" value="CAG9476773.1"/>
    <property type="molecule type" value="Genomic_DNA"/>
</dbReference>
<evidence type="ECO:0000313" key="5">
    <source>
        <dbReference type="EMBL" id="SCO72673.1"/>
    </source>
</evidence>
<dbReference type="Gene3D" id="1.10.238.10">
    <property type="entry name" value="EF-hand"/>
    <property type="match status" value="1"/>
</dbReference>
<evidence type="ECO:0000313" key="4">
    <source>
        <dbReference type="EMBL" id="SCO67286.1"/>
    </source>
</evidence>
<reference evidence="7 8" key="1">
    <citation type="submission" date="2016-07" db="EMBL/GenBank/DDBJ databases">
        <authorList>
            <consortium name="Pathogen Informatics"/>
        </authorList>
    </citation>
    <scope>NUCLEOTIDE SEQUENCE [LARGE SCALE GENOMIC DNA]</scope>
    <source>
        <strain evidence="3">PvW1</strain>
    </source>
</reference>
<evidence type="ECO:0000313" key="8">
    <source>
        <dbReference type="Proteomes" id="UP000220605"/>
    </source>
</evidence>
<protein>
    <submittedName>
        <fullName evidence="3">(malaria parasite P. vivax) hypothetical protein</fullName>
    </submittedName>
    <submittedName>
        <fullName evidence="5">Myosin light chain B, putative</fullName>
    </submittedName>
</protein>
<dbReference type="Proteomes" id="UP000779233">
    <property type="component" value="Unassembled WGS sequence"/>
</dbReference>
<name>A0A1G4HCQ1_PLAVI</name>
<organism evidence="5 9">
    <name type="scientific">Plasmodium vivax</name>
    <name type="common">malaria parasite P. vivax</name>
    <dbReference type="NCBI Taxonomy" id="5855"/>
    <lineage>
        <taxon>Eukaryota</taxon>
        <taxon>Sar</taxon>
        <taxon>Alveolata</taxon>
        <taxon>Apicomplexa</taxon>
        <taxon>Aconoidasida</taxon>
        <taxon>Haemosporida</taxon>
        <taxon>Plasmodiidae</taxon>
        <taxon>Plasmodium</taxon>
        <taxon>Plasmodium (Plasmodium)</taxon>
    </lineage>
</organism>
<dbReference type="EMBL" id="LT615247">
    <property type="protein sequence ID" value="SCO67286.1"/>
    <property type="molecule type" value="Genomic_DNA"/>
</dbReference>
<feature type="compositionally biased region" description="Basic and acidic residues" evidence="2">
    <location>
        <begin position="459"/>
        <end position="487"/>
    </location>
</feature>
<feature type="compositionally biased region" description="Basic and acidic residues" evidence="2">
    <location>
        <begin position="500"/>
        <end position="524"/>
    </location>
</feature>
<keyword evidence="1" id="KW-0175">Coiled coil</keyword>
<evidence type="ECO:0000256" key="2">
    <source>
        <dbReference type="SAM" id="MobiDB-lite"/>
    </source>
</evidence>
<dbReference type="VEuPathDB" id="PlasmoDB:PVX_091570"/>
<sequence>MEILKGSVSKFVHTQKRNPLSYDDDDDDGKPFSSLFRKNRASFYEDLRTEAVLLLDKGSEPINYELIDRECVLFSQGKQIRHTRKKQEFEKINEIINNIDYLDTLKEKVHNRNLEKIVEPLGICAPREGIPQGSDGEYGDLTYKDKFETLKSKYDDLKKNLDTRIHLELIKAGVFYNQEDIQNVLHMVRKYQGDLKTKKRIINVQNGIIQNVVERNKLSRNKLLVDKRKNEELMKMCRTYYEQSKSAQLRLRKLKHAFLEYKIALESIASCCEKIGGDKIILMDAVKSARAQTDLSIATDILNTKKIQELEMNICYCEHQINSLKDDLDAMLGKLQNEKKEKREVMNQTLRYKEHLAKNNAMLIEALENFRRVMTSVDEHLSREGGRSDFKETFDKSKKKYNDFVRKAAEKNKDLQKMGDKLLLASALSGRELKRHQEYLNRQIKEIRKNEGIVEGGEEEQKGHKNRGKVGDAEKGSHAEEQDKEQPLEGESSSQGAKEIANDAEGKEAKQKGEQPTHVDENLEGRKINQVMELLKKKEIDRLTFEDCVDVIYKANLPLTQSKLNELKAMGEVRKDDLVAFIKTFIMDEDEALQNMITFFEIWDVQKTGYMHKELILLILKQFGDSLTEDEMEYLRGEVNAFTESNISYVDLLKRWIQGAEE</sequence>
<evidence type="ECO:0000313" key="6">
    <source>
        <dbReference type="EMBL" id="VUZ95853.1"/>
    </source>
</evidence>
<proteinExistence type="predicted"/>
<evidence type="ECO:0000313" key="9">
    <source>
        <dbReference type="Proteomes" id="UP000305196"/>
    </source>
</evidence>
<dbReference type="EMBL" id="LT635620">
    <property type="protein sequence ID" value="VUZ95853.1"/>
    <property type="molecule type" value="Genomic_DNA"/>
</dbReference>
<dbReference type="EMBL" id="LT615264">
    <property type="protein sequence ID" value="SCO72673.1"/>
    <property type="molecule type" value="Genomic_DNA"/>
</dbReference>
<dbReference type="VEuPathDB" id="PlasmoDB:PVPAM_090023500"/>
<evidence type="ECO:0000313" key="7">
    <source>
        <dbReference type="Proteomes" id="UP000196402"/>
    </source>
</evidence>
<dbReference type="eggNOG" id="ENOG502QXA6">
    <property type="taxonomic scope" value="Eukaryota"/>
</dbReference>
<dbReference type="VEuPathDB" id="PlasmoDB:PVW1_090023900"/>
<dbReference type="Proteomes" id="UP000305196">
    <property type="component" value="Chromosome 9"/>
</dbReference>
<dbReference type="VEuPathDB" id="PlasmoDB:PVP01_0919300"/>
<dbReference type="Proteomes" id="UP000220605">
    <property type="component" value="Chromosome 9"/>
</dbReference>
<gene>
    <name evidence="5" type="ORF">PVC01_090022000</name>
    <name evidence="6" type="ORF">PVP01_0919300</name>
    <name evidence="4" type="ORF">PVT01_090022600</name>
    <name evidence="3" type="ORF">PVW1_090023900</name>
</gene>
<feature type="region of interest" description="Disordered" evidence="2">
    <location>
        <begin position="451"/>
        <end position="524"/>
    </location>
</feature>
<dbReference type="AlphaFoldDB" id="A0A1G4HCQ1"/>
<evidence type="ECO:0000256" key="1">
    <source>
        <dbReference type="SAM" id="Coils"/>
    </source>
</evidence>
<dbReference type="Proteomes" id="UP000196402">
    <property type="component" value="Chromosome 9"/>
</dbReference>